<sequence>MVLSETALGPARRHRAALTSLALVVFLASLLTYQHGSFNLSVYRLDLNVYRVGAKAWMHGRALYGPLPPIANGMREPFTYPPISAVVMAPLALVSNTVAGVLMTAVSLSLLLCVLALFLRAAKLATGRGSWKLAVAALPFAVLIEPIRSTLAYGQINIVLMALVSLDILLPGTWFTVDGRTIGWPRGALTGVAAALKLTPLVFLLYFIARGDWRGAASLTGTFLAVTAIGFAVSPTNSLRYWTSTVFHTGRIGTPYLAANQSITGVLCRAHLTGTAETALWFAASALVAVAALIALRTAFKQGSPVTGLALTACAELLVSPISWSHHWVWAAPVLVCALVRGWRLRASSGLRYLLVTACVTAVFLAEPQIWFPHSGNRELGWALWEQVVGSSYVWVAITILAFYAVRRRQAGACARLRAASRRRRL</sequence>
<feature type="transmembrane region" description="Helical" evidence="8">
    <location>
        <begin position="351"/>
        <end position="372"/>
    </location>
</feature>
<feature type="transmembrane region" description="Helical" evidence="8">
    <location>
        <begin position="384"/>
        <end position="406"/>
    </location>
</feature>
<reference evidence="9" key="1">
    <citation type="submission" date="2021-04" db="EMBL/GenBank/DDBJ databases">
        <title>Genome based classification of Actinospica acidithermotolerans sp. nov., an actinobacterium isolated from an Indonesian hot spring.</title>
        <authorList>
            <person name="Kusuma A.B."/>
            <person name="Putra K.E."/>
            <person name="Nafisah S."/>
            <person name="Loh J."/>
            <person name="Nouioui I."/>
            <person name="Goodfellow M."/>
        </authorList>
    </citation>
    <scope>NUCLEOTIDE SEQUENCE</scope>
    <source>
        <strain evidence="9">MGRD01-02</strain>
    </source>
</reference>
<keyword evidence="5 8" id="KW-1133">Transmembrane helix</keyword>
<dbReference type="GO" id="GO:0005886">
    <property type="term" value="C:plasma membrane"/>
    <property type="evidence" value="ECO:0007669"/>
    <property type="project" value="UniProtKB-SubCell"/>
</dbReference>
<dbReference type="RefSeq" id="WP_212519357.1">
    <property type="nucleotide sequence ID" value="NZ_JAGSOH010000051.1"/>
</dbReference>
<evidence type="ECO:0000256" key="3">
    <source>
        <dbReference type="ARBA" id="ARBA00022679"/>
    </source>
</evidence>
<protein>
    <submittedName>
        <fullName evidence="9">DUF2029 domain-containing protein</fullName>
    </submittedName>
</protein>
<keyword evidence="4 8" id="KW-0812">Transmembrane</keyword>
<evidence type="ECO:0000256" key="7">
    <source>
        <dbReference type="ARBA" id="ARBA00024033"/>
    </source>
</evidence>
<evidence type="ECO:0000256" key="1">
    <source>
        <dbReference type="ARBA" id="ARBA00004651"/>
    </source>
</evidence>
<gene>
    <name evidence="9" type="ORF">KDK95_18040</name>
</gene>
<feature type="transmembrane region" description="Helical" evidence="8">
    <location>
        <begin position="215"/>
        <end position="233"/>
    </location>
</feature>
<evidence type="ECO:0000256" key="2">
    <source>
        <dbReference type="ARBA" id="ARBA00022475"/>
    </source>
</evidence>
<keyword evidence="6 8" id="KW-0472">Membrane</keyword>
<comment type="similarity">
    <text evidence="7">Belongs to the glycosyltransferase 87 family.</text>
</comment>
<name>A0A941ED58_9ACTN</name>
<dbReference type="Pfam" id="PF09594">
    <property type="entry name" value="GT87"/>
    <property type="match status" value="1"/>
</dbReference>
<organism evidence="9 10">
    <name type="scientific">Actinospica acidithermotolerans</name>
    <dbReference type="NCBI Taxonomy" id="2828514"/>
    <lineage>
        <taxon>Bacteria</taxon>
        <taxon>Bacillati</taxon>
        <taxon>Actinomycetota</taxon>
        <taxon>Actinomycetes</taxon>
        <taxon>Catenulisporales</taxon>
        <taxon>Actinospicaceae</taxon>
        <taxon>Actinospica</taxon>
    </lineage>
</organism>
<dbReference type="Proteomes" id="UP000676325">
    <property type="component" value="Unassembled WGS sequence"/>
</dbReference>
<feature type="transmembrane region" description="Helical" evidence="8">
    <location>
        <begin position="98"/>
        <end position="119"/>
    </location>
</feature>
<dbReference type="AlphaFoldDB" id="A0A941ED58"/>
<feature type="transmembrane region" description="Helical" evidence="8">
    <location>
        <begin position="153"/>
        <end position="177"/>
    </location>
</feature>
<comment type="caution">
    <text evidence="9">The sequence shown here is derived from an EMBL/GenBank/DDBJ whole genome shotgun (WGS) entry which is preliminary data.</text>
</comment>
<evidence type="ECO:0000313" key="10">
    <source>
        <dbReference type="Proteomes" id="UP000676325"/>
    </source>
</evidence>
<dbReference type="GO" id="GO:0016758">
    <property type="term" value="F:hexosyltransferase activity"/>
    <property type="evidence" value="ECO:0007669"/>
    <property type="project" value="InterPro"/>
</dbReference>
<comment type="subcellular location">
    <subcellularLocation>
        <location evidence="1">Cell membrane</location>
        <topology evidence="1">Multi-pass membrane protein</topology>
    </subcellularLocation>
</comment>
<proteinExistence type="inferred from homology"/>
<evidence type="ECO:0000313" key="9">
    <source>
        <dbReference type="EMBL" id="MBR7828220.1"/>
    </source>
</evidence>
<evidence type="ECO:0000256" key="4">
    <source>
        <dbReference type="ARBA" id="ARBA00022692"/>
    </source>
</evidence>
<accession>A0A941ED58</accession>
<feature type="transmembrane region" description="Helical" evidence="8">
    <location>
        <begin position="279"/>
        <end position="300"/>
    </location>
</feature>
<feature type="transmembrane region" description="Helical" evidence="8">
    <location>
        <begin position="189"/>
        <end position="209"/>
    </location>
</feature>
<evidence type="ECO:0000256" key="6">
    <source>
        <dbReference type="ARBA" id="ARBA00023136"/>
    </source>
</evidence>
<evidence type="ECO:0000256" key="8">
    <source>
        <dbReference type="SAM" id="Phobius"/>
    </source>
</evidence>
<dbReference type="EMBL" id="JAGSOH010000051">
    <property type="protein sequence ID" value="MBR7828220.1"/>
    <property type="molecule type" value="Genomic_DNA"/>
</dbReference>
<evidence type="ECO:0000256" key="5">
    <source>
        <dbReference type="ARBA" id="ARBA00022989"/>
    </source>
</evidence>
<keyword evidence="3" id="KW-0808">Transferase</keyword>
<keyword evidence="2" id="KW-1003">Cell membrane</keyword>
<keyword evidence="10" id="KW-1185">Reference proteome</keyword>
<dbReference type="InterPro" id="IPR018584">
    <property type="entry name" value="GT87"/>
</dbReference>